<evidence type="ECO:0000256" key="5">
    <source>
        <dbReference type="SAM" id="Coils"/>
    </source>
</evidence>
<dbReference type="PANTHER" id="PTHR30532:SF25">
    <property type="entry name" value="IRON(III) DICITRATE-BINDING PERIPLASMIC PROTEIN"/>
    <property type="match status" value="1"/>
</dbReference>
<dbReference type="SUPFAM" id="SSF53807">
    <property type="entry name" value="Helical backbone' metal receptor"/>
    <property type="match status" value="1"/>
</dbReference>
<protein>
    <submittedName>
        <fullName evidence="8">ABC transporter substrate-binding protein</fullName>
    </submittedName>
</protein>
<keyword evidence="3" id="KW-0813">Transport</keyword>
<feature type="signal peptide" evidence="6">
    <location>
        <begin position="1"/>
        <end position="26"/>
    </location>
</feature>
<dbReference type="Proteomes" id="UP000678016">
    <property type="component" value="Chromosome"/>
</dbReference>
<organism evidence="8 9">
    <name type="scientific">Nocardiopsis akebiae</name>
    <dbReference type="NCBI Taxonomy" id="2831968"/>
    <lineage>
        <taxon>Bacteria</taxon>
        <taxon>Bacillati</taxon>
        <taxon>Actinomycetota</taxon>
        <taxon>Actinomycetes</taxon>
        <taxon>Streptosporangiales</taxon>
        <taxon>Nocardiopsidaceae</taxon>
        <taxon>Nocardiopsis</taxon>
    </lineage>
</organism>
<dbReference type="InterPro" id="IPR051313">
    <property type="entry name" value="Bact_iron-sidero_bind"/>
</dbReference>
<dbReference type="PROSITE" id="PS50983">
    <property type="entry name" value="FE_B12_PBP"/>
    <property type="match status" value="1"/>
</dbReference>
<dbReference type="PROSITE" id="PS51257">
    <property type="entry name" value="PROKAR_LIPOPROTEIN"/>
    <property type="match status" value="1"/>
</dbReference>
<evidence type="ECO:0000313" key="9">
    <source>
        <dbReference type="Proteomes" id="UP000678016"/>
    </source>
</evidence>
<evidence type="ECO:0000259" key="7">
    <source>
        <dbReference type="PROSITE" id="PS50983"/>
    </source>
</evidence>
<evidence type="ECO:0000256" key="1">
    <source>
        <dbReference type="ARBA" id="ARBA00004196"/>
    </source>
</evidence>
<accession>A0ABX8BY51</accession>
<dbReference type="RefSeq" id="WP_212639725.1">
    <property type="nucleotide sequence ID" value="NZ_CP074132.1"/>
</dbReference>
<evidence type="ECO:0000256" key="4">
    <source>
        <dbReference type="ARBA" id="ARBA00022729"/>
    </source>
</evidence>
<dbReference type="InterPro" id="IPR002491">
    <property type="entry name" value="ABC_transptr_periplasmic_BD"/>
</dbReference>
<feature type="chain" id="PRO_5045384100" evidence="6">
    <location>
        <begin position="27"/>
        <end position="335"/>
    </location>
</feature>
<feature type="coiled-coil region" evidence="5">
    <location>
        <begin position="176"/>
        <end position="203"/>
    </location>
</feature>
<reference evidence="9" key="1">
    <citation type="submission" date="2021-05" db="EMBL/GenBank/DDBJ databases">
        <title>Direct Submission.</title>
        <authorList>
            <person name="Li K."/>
            <person name="Gao J."/>
        </authorList>
    </citation>
    <scope>NUCLEOTIDE SEQUENCE [LARGE SCALE GENOMIC DNA]</scope>
    <source>
        <strain evidence="9">HDS12</strain>
    </source>
</reference>
<feature type="domain" description="Fe/B12 periplasmic-binding" evidence="7">
    <location>
        <begin position="57"/>
        <end position="331"/>
    </location>
</feature>
<sequence length="335" mass="35474">MPELSRPVCALATLTALAALTLSGCAAPPSPRADQDGPTRTVQAANGAVEIPATPQRVAVLWRPTLAAATLLGHDVAATMGTPGAPEQGLAPFLPPGADGDALTLVTNSPAEDDIRIEALADTAPDLIIGVRTQSGAQAQMLANLEAIAPTVLLEWEGTGSWREHLHQVAEVLDSPERAERAVAEYETALEQAREQITEAGVEPAATEVSLLRLQSRSEIRLETPASFPGQIVQDLGLARPRGQHQPQGATDFVSLGYEHLERADGDAVFVLTGSGYPDAPRTFSEGVWSNLRAVRHARVYRMDHDVWGAANHHAAHRIVQDVTLALTGRTAPAV</sequence>
<dbReference type="EMBL" id="CP074132">
    <property type="protein sequence ID" value="QUX26620.1"/>
    <property type="molecule type" value="Genomic_DNA"/>
</dbReference>
<comment type="similarity">
    <text evidence="2">Belongs to the bacterial solute-binding protein 8 family.</text>
</comment>
<name>A0ABX8BY51_9ACTN</name>
<dbReference type="PANTHER" id="PTHR30532">
    <property type="entry name" value="IRON III DICITRATE-BINDING PERIPLASMIC PROTEIN"/>
    <property type="match status" value="1"/>
</dbReference>
<gene>
    <name evidence="8" type="ORF">KGD83_14505</name>
</gene>
<dbReference type="Gene3D" id="3.40.50.1980">
    <property type="entry name" value="Nitrogenase molybdenum iron protein domain"/>
    <property type="match status" value="2"/>
</dbReference>
<comment type="subcellular location">
    <subcellularLocation>
        <location evidence="1">Cell envelope</location>
    </subcellularLocation>
</comment>
<proteinExistence type="inferred from homology"/>
<evidence type="ECO:0000313" key="8">
    <source>
        <dbReference type="EMBL" id="QUX26620.1"/>
    </source>
</evidence>
<evidence type="ECO:0000256" key="6">
    <source>
        <dbReference type="SAM" id="SignalP"/>
    </source>
</evidence>
<keyword evidence="5" id="KW-0175">Coiled coil</keyword>
<evidence type="ECO:0000256" key="3">
    <source>
        <dbReference type="ARBA" id="ARBA00022448"/>
    </source>
</evidence>
<evidence type="ECO:0000256" key="2">
    <source>
        <dbReference type="ARBA" id="ARBA00008814"/>
    </source>
</evidence>
<keyword evidence="4 6" id="KW-0732">Signal</keyword>
<dbReference type="Pfam" id="PF01497">
    <property type="entry name" value="Peripla_BP_2"/>
    <property type="match status" value="1"/>
</dbReference>
<keyword evidence="9" id="KW-1185">Reference proteome</keyword>